<evidence type="ECO:0000259" key="2">
    <source>
        <dbReference type="PROSITE" id="PS50280"/>
    </source>
</evidence>
<dbReference type="InterPro" id="IPR001214">
    <property type="entry name" value="SET_dom"/>
</dbReference>
<dbReference type="GeneID" id="39578934"/>
<evidence type="ECO:0000313" key="3">
    <source>
        <dbReference type="EMBL" id="ROT43332.1"/>
    </source>
</evidence>
<gene>
    <name evidence="3" type="ORF">SODALDRAFT_327525</name>
</gene>
<dbReference type="OrthoDB" id="5792673at2759"/>
<evidence type="ECO:0000313" key="4">
    <source>
        <dbReference type="Proteomes" id="UP000272025"/>
    </source>
</evidence>
<dbReference type="EMBL" id="ML119051">
    <property type="protein sequence ID" value="ROT43332.1"/>
    <property type="molecule type" value="Genomic_DNA"/>
</dbReference>
<protein>
    <recommendedName>
        <fullName evidence="2">SET domain-containing protein</fullName>
    </recommendedName>
</protein>
<dbReference type="InterPro" id="IPR046341">
    <property type="entry name" value="SET_dom_sf"/>
</dbReference>
<feature type="domain" description="SET" evidence="2">
    <location>
        <begin position="52"/>
        <end position="188"/>
    </location>
</feature>
<reference evidence="3 4" key="1">
    <citation type="journal article" date="2018" name="Mol. Ecol.">
        <title>The obligate alkalophilic soda-lake fungus Sodiomyces alkalinus has shifted to a protein diet.</title>
        <authorList>
            <person name="Grum-Grzhimaylo A.A."/>
            <person name="Falkoski D.L."/>
            <person name="van den Heuvel J."/>
            <person name="Valero-Jimenez C.A."/>
            <person name="Min B."/>
            <person name="Choi I.G."/>
            <person name="Lipzen A."/>
            <person name="Daum C.G."/>
            <person name="Aanen D.K."/>
            <person name="Tsang A."/>
            <person name="Henrissat B."/>
            <person name="Bilanenko E.N."/>
            <person name="de Vries R.P."/>
            <person name="van Kan J.A.L."/>
            <person name="Grigoriev I.V."/>
            <person name="Debets A.J.M."/>
        </authorList>
    </citation>
    <scope>NUCLEOTIDE SEQUENCE [LARGE SCALE GENOMIC DNA]</scope>
    <source>
        <strain evidence="3 4">F11</strain>
    </source>
</reference>
<dbReference type="STRING" id="1314773.A0A3N2Q9B2"/>
<evidence type="ECO:0000256" key="1">
    <source>
        <dbReference type="SAM" id="MobiDB-lite"/>
    </source>
</evidence>
<dbReference type="AlphaFoldDB" id="A0A3N2Q9B2"/>
<feature type="region of interest" description="Disordered" evidence="1">
    <location>
        <begin position="1"/>
        <end position="23"/>
    </location>
</feature>
<dbReference type="RefSeq" id="XP_028471138.1">
    <property type="nucleotide sequence ID" value="XM_028610456.1"/>
</dbReference>
<dbReference type="SUPFAM" id="SSF82199">
    <property type="entry name" value="SET domain"/>
    <property type="match status" value="1"/>
</dbReference>
<dbReference type="Pfam" id="PF00856">
    <property type="entry name" value="SET"/>
    <property type="match status" value="1"/>
</dbReference>
<dbReference type="Proteomes" id="UP000272025">
    <property type="component" value="Unassembled WGS sequence"/>
</dbReference>
<keyword evidence="4" id="KW-1185">Reference proteome</keyword>
<accession>A0A3N2Q9B2</accession>
<sequence>MPAQPKNWPQHLPYHPLPIRSKGLTPRQVETLTQKRPGEPFLAADQTPVPSPLVKITSIDDPSHPACGQHGLFATRHLKPGSFILLYVGTVHASSGPDVEESDYDLWLDRDAGLAIDAAKGGNEARFINDYRGVAERPNAEFREVWSQRAGQRCMAVFVLPVGSGPNAKSAPTRRGIAKGQEILVSYGKGFWGHR</sequence>
<dbReference type="Gene3D" id="2.170.270.10">
    <property type="entry name" value="SET domain"/>
    <property type="match status" value="1"/>
</dbReference>
<proteinExistence type="predicted"/>
<name>A0A3N2Q9B2_SODAK</name>
<organism evidence="3 4">
    <name type="scientific">Sodiomyces alkalinus (strain CBS 110278 / VKM F-3762 / F11)</name>
    <name type="common">Alkaliphilic filamentous fungus</name>
    <dbReference type="NCBI Taxonomy" id="1314773"/>
    <lineage>
        <taxon>Eukaryota</taxon>
        <taxon>Fungi</taxon>
        <taxon>Dikarya</taxon>
        <taxon>Ascomycota</taxon>
        <taxon>Pezizomycotina</taxon>
        <taxon>Sordariomycetes</taxon>
        <taxon>Hypocreomycetidae</taxon>
        <taxon>Glomerellales</taxon>
        <taxon>Plectosphaerellaceae</taxon>
        <taxon>Sodiomyces</taxon>
    </lineage>
</organism>
<dbReference type="PROSITE" id="PS50280">
    <property type="entry name" value="SET"/>
    <property type="match status" value="1"/>
</dbReference>